<dbReference type="Proteomes" id="UP000326331">
    <property type="component" value="Chromosome"/>
</dbReference>
<evidence type="ECO:0000313" key="1">
    <source>
        <dbReference type="EMBL" id="QFG02175.1"/>
    </source>
</evidence>
<accession>A0ABX6BZK9</accession>
<name>A0ABX6BZK9_9CHLR</name>
<dbReference type="EMBL" id="CP042829">
    <property type="protein sequence ID" value="QFG02175.1"/>
    <property type="molecule type" value="Genomic_DNA"/>
</dbReference>
<organism evidence="1 2">
    <name type="scientific">Tepidiforma bonchosmolovskayae</name>
    <dbReference type="NCBI Taxonomy" id="2601677"/>
    <lineage>
        <taxon>Bacteria</taxon>
        <taxon>Bacillati</taxon>
        <taxon>Chloroflexota</taxon>
        <taxon>Tepidiformia</taxon>
        <taxon>Tepidiformales</taxon>
        <taxon>Tepidiformaceae</taxon>
        <taxon>Tepidiforma</taxon>
    </lineage>
</organism>
<reference evidence="1 2" key="1">
    <citation type="submission" date="2019-08" db="EMBL/GenBank/DDBJ databases">
        <authorList>
            <person name="Toschakov S.V."/>
        </authorList>
    </citation>
    <scope>NUCLEOTIDE SEQUENCE [LARGE SCALE GENOMIC DNA]</scope>
    <source>
        <strain evidence="1 2">3753O</strain>
    </source>
</reference>
<keyword evidence="2" id="KW-1185">Reference proteome</keyword>
<dbReference type="CDD" id="cd00442">
    <property type="entry name" value="Lyz-like"/>
    <property type="match status" value="1"/>
</dbReference>
<evidence type="ECO:0000313" key="2">
    <source>
        <dbReference type="Proteomes" id="UP000326331"/>
    </source>
</evidence>
<reference evidence="1 2" key="2">
    <citation type="submission" date="2019-10" db="EMBL/GenBank/DDBJ databases">
        <title>Thermopilla bonchosmolovskayae gen. nov., sp. nov., a moderately thermophilic Chloroflexi bacterium from a Chukotka hot spring (Arctic, Russia), representing a novel classis Thermopillaia, which include previously uncultivated lineage OLB14.</title>
        <authorList>
            <person name="Kochetkova T.V."/>
            <person name="Zayulina K.S."/>
            <person name="Zhigarkov V.S."/>
            <person name="Minaev N.V."/>
            <person name="Novikov A."/>
            <person name="Toshchakov S.V."/>
            <person name="Elcheninov A.G."/>
            <person name="Kublanov I.V."/>
        </authorList>
    </citation>
    <scope>NUCLEOTIDE SEQUENCE [LARGE SCALE GENOMIC DNA]</scope>
    <source>
        <strain evidence="1 2">3753O</strain>
    </source>
</reference>
<dbReference type="InterPro" id="IPR023346">
    <property type="entry name" value="Lysozyme-like_dom_sf"/>
</dbReference>
<protein>
    <recommendedName>
        <fullName evidence="3">Transglycosylase SLT domain-containing protein</fullName>
    </recommendedName>
</protein>
<proteinExistence type="predicted"/>
<gene>
    <name evidence="1" type="ORF">Tbon_02300</name>
</gene>
<sequence>MLVGCGAPAELPVPPGIVTATPAPAWLAEAQASAPTDIDPQPEATPWPAQLTEAQMREVLRLAGWPAELVDEALAVSWCESRWSPGAVGDGGSSLGLFQLWGGWFAAVGLPLERWDDPVVNATAALRVLELRGRWGGPGGWSCWPP</sequence>
<dbReference type="SUPFAM" id="SSF53955">
    <property type="entry name" value="Lysozyme-like"/>
    <property type="match status" value="1"/>
</dbReference>
<evidence type="ECO:0008006" key="3">
    <source>
        <dbReference type="Google" id="ProtNLM"/>
    </source>
</evidence>
<dbReference type="RefSeq" id="WP_158066111.1">
    <property type="nucleotide sequence ID" value="NZ_CP042829.1"/>
</dbReference>